<evidence type="ECO:0000313" key="1">
    <source>
        <dbReference type="EMBL" id="MCJ0742404.1"/>
    </source>
</evidence>
<dbReference type="Proteomes" id="UP001165460">
    <property type="component" value="Unassembled WGS sequence"/>
</dbReference>
<comment type="caution">
    <text evidence="1">The sequence shown here is derived from an EMBL/GenBank/DDBJ whole genome shotgun (WGS) entry which is preliminary data.</text>
</comment>
<name>A0ABS9ZVS4_9SPHI</name>
<dbReference type="InterPro" id="IPR053191">
    <property type="entry name" value="DcsG_Biosynth_Enzyme"/>
</dbReference>
<dbReference type="SUPFAM" id="SSF56059">
    <property type="entry name" value="Glutathione synthetase ATP-binding domain-like"/>
    <property type="match status" value="1"/>
</dbReference>
<organism evidence="1 2">
    <name type="scientific">Pedobacter montanisoli</name>
    <dbReference type="NCBI Taxonomy" id="2923277"/>
    <lineage>
        <taxon>Bacteria</taxon>
        <taxon>Pseudomonadati</taxon>
        <taxon>Bacteroidota</taxon>
        <taxon>Sphingobacteriia</taxon>
        <taxon>Sphingobacteriales</taxon>
        <taxon>Sphingobacteriaceae</taxon>
        <taxon>Pedobacter</taxon>
    </lineage>
</organism>
<gene>
    <name evidence="1" type="ORF">MMF97_06760</name>
</gene>
<sequence>MMKLALITYLDKGKYASPTAENEDDILLRFLKGKGLNIEKIIWNDQNVNWSDFEYAILKSPWDYFDLINDFNAWLNQIEASGVKLLNPFNVVRWNSNKHYLKDIADAGLNVTPSAFLLKGEPVDLKAYFTHFNTQQLIVKPTVSGGAKNTLKITPENLAEAEQQLHIFLKDEDFIVQPFLKEIEETGEWSYLFFGGKFSHALLKTAKPGDFRVQHTFGGTIIPKTVTLDETKAAEQYIKQFAQSCLYARVDGVYLNGVFHLMELELIEPFLFLETDQNSYERYYQALRNLIGL</sequence>
<keyword evidence="2" id="KW-1185">Reference proteome</keyword>
<evidence type="ECO:0000313" key="2">
    <source>
        <dbReference type="Proteomes" id="UP001165460"/>
    </source>
</evidence>
<reference evidence="1" key="1">
    <citation type="submission" date="2022-03" db="EMBL/GenBank/DDBJ databases">
        <authorList>
            <person name="Woo C.Y."/>
        </authorList>
    </citation>
    <scope>NUCLEOTIDE SEQUENCE</scope>
    <source>
        <strain evidence="1">CYS-01</strain>
    </source>
</reference>
<proteinExistence type="predicted"/>
<dbReference type="PANTHER" id="PTHR39217">
    <property type="match status" value="1"/>
</dbReference>
<evidence type="ECO:0008006" key="3">
    <source>
        <dbReference type="Google" id="ProtNLM"/>
    </source>
</evidence>
<protein>
    <recommendedName>
        <fullName evidence="3">Prokaryotic glutathione synthetase ATP-binding domain-containing protein</fullName>
    </recommendedName>
</protein>
<accession>A0ABS9ZVS4</accession>
<dbReference type="EMBL" id="JALGBH010000001">
    <property type="protein sequence ID" value="MCJ0742404.1"/>
    <property type="molecule type" value="Genomic_DNA"/>
</dbReference>
<dbReference type="RefSeq" id="WP_243360816.1">
    <property type="nucleotide sequence ID" value="NZ_JALGBH010000001.1"/>
</dbReference>
<dbReference type="PANTHER" id="PTHR39217:SF1">
    <property type="entry name" value="GLUTATHIONE SYNTHETASE"/>
    <property type="match status" value="1"/>
</dbReference>